<dbReference type="InterPro" id="IPR001584">
    <property type="entry name" value="Integrase_cat-core"/>
</dbReference>
<gene>
    <name evidence="2" type="ORF">ACH5RR_003202</name>
</gene>
<evidence type="ECO:0000259" key="1">
    <source>
        <dbReference type="PROSITE" id="PS50994"/>
    </source>
</evidence>
<organism evidence="2 3">
    <name type="scientific">Cinchona calisaya</name>
    <dbReference type="NCBI Taxonomy" id="153742"/>
    <lineage>
        <taxon>Eukaryota</taxon>
        <taxon>Viridiplantae</taxon>
        <taxon>Streptophyta</taxon>
        <taxon>Embryophyta</taxon>
        <taxon>Tracheophyta</taxon>
        <taxon>Spermatophyta</taxon>
        <taxon>Magnoliopsida</taxon>
        <taxon>eudicotyledons</taxon>
        <taxon>Gunneridae</taxon>
        <taxon>Pentapetalae</taxon>
        <taxon>asterids</taxon>
        <taxon>lamiids</taxon>
        <taxon>Gentianales</taxon>
        <taxon>Rubiaceae</taxon>
        <taxon>Cinchonoideae</taxon>
        <taxon>Cinchoneae</taxon>
        <taxon>Cinchona</taxon>
    </lineage>
</organism>
<evidence type="ECO:0000313" key="2">
    <source>
        <dbReference type="EMBL" id="KAL3534741.1"/>
    </source>
</evidence>
<dbReference type="PANTHER" id="PTHR42648:SF32">
    <property type="entry name" value="RIBONUCLEASE H-LIKE DOMAIN, GAG-PRE-INTEGRASE DOMAIN PROTEIN-RELATED"/>
    <property type="match status" value="1"/>
</dbReference>
<proteinExistence type="predicted"/>
<protein>
    <recommendedName>
        <fullName evidence="1">Integrase catalytic domain-containing protein</fullName>
    </recommendedName>
</protein>
<sequence length="169" mass="19789">MDLIENLAKKELVRGLPKLKFVKNKIFDACQFGKQVKVSFKQKNCVSTSKPLELLHMDLFGPTQHASLGGSKYAFVIVDDYSRYIWVLFLVHKNEAFENFVKLFSKIQNLLNLKIVHLRSDNGAEFKFGGFPNFLNTMVFRMNFRLLEYLNKMVLLKKKIEHFKRPLEP</sequence>
<feature type="domain" description="Integrase catalytic" evidence="1">
    <location>
        <begin position="47"/>
        <end position="169"/>
    </location>
</feature>
<dbReference type="PANTHER" id="PTHR42648">
    <property type="entry name" value="TRANSPOSASE, PUTATIVE-RELATED"/>
    <property type="match status" value="1"/>
</dbReference>
<dbReference type="InterPro" id="IPR039537">
    <property type="entry name" value="Retrotran_Ty1/copia-like"/>
</dbReference>
<dbReference type="EMBL" id="JBJUIK010000002">
    <property type="protein sequence ID" value="KAL3534741.1"/>
    <property type="molecule type" value="Genomic_DNA"/>
</dbReference>
<keyword evidence="3" id="KW-1185">Reference proteome</keyword>
<comment type="caution">
    <text evidence="2">The sequence shown here is derived from an EMBL/GenBank/DDBJ whole genome shotgun (WGS) entry which is preliminary data.</text>
</comment>
<dbReference type="SUPFAM" id="SSF53098">
    <property type="entry name" value="Ribonuclease H-like"/>
    <property type="match status" value="1"/>
</dbReference>
<accession>A0ABD3AUH7</accession>
<evidence type="ECO:0000313" key="3">
    <source>
        <dbReference type="Proteomes" id="UP001630127"/>
    </source>
</evidence>
<dbReference type="InterPro" id="IPR036397">
    <property type="entry name" value="RNaseH_sf"/>
</dbReference>
<dbReference type="Proteomes" id="UP001630127">
    <property type="component" value="Unassembled WGS sequence"/>
</dbReference>
<reference evidence="2 3" key="1">
    <citation type="submission" date="2024-11" db="EMBL/GenBank/DDBJ databases">
        <title>A near-complete genome assembly of Cinchona calisaya.</title>
        <authorList>
            <person name="Lian D.C."/>
            <person name="Zhao X.W."/>
            <person name="Wei L."/>
        </authorList>
    </citation>
    <scope>NUCLEOTIDE SEQUENCE [LARGE SCALE GENOMIC DNA]</scope>
    <source>
        <tissue evidence="2">Nenye</tissue>
    </source>
</reference>
<dbReference type="AlphaFoldDB" id="A0ABD3AUH7"/>
<dbReference type="PROSITE" id="PS50994">
    <property type="entry name" value="INTEGRASE"/>
    <property type="match status" value="1"/>
</dbReference>
<dbReference type="InterPro" id="IPR012337">
    <property type="entry name" value="RNaseH-like_sf"/>
</dbReference>
<dbReference type="Pfam" id="PF00665">
    <property type="entry name" value="rve"/>
    <property type="match status" value="1"/>
</dbReference>
<dbReference type="Gene3D" id="3.30.420.10">
    <property type="entry name" value="Ribonuclease H-like superfamily/Ribonuclease H"/>
    <property type="match status" value="1"/>
</dbReference>
<name>A0ABD3AUH7_9GENT</name>